<accession>A0ACC2P252</accession>
<name>A0ACC2P252_9HYME</name>
<proteinExistence type="predicted"/>
<gene>
    <name evidence="1" type="ORF">QAD02_013254</name>
</gene>
<sequence>MLFLSFPTAATNVTSKLLNYCHVNIFACHFFQKTLVPAHVNRMSDSPPHQSLAEPSEEQASALDPNVHDEQDDDAHTLALAKFYNVEAGLPRTGIVPIALIHKFNRSNPLTDYLVPRQNGRGEISYEPAQILKTGIIVDRDGPVGEEFEQQRDDDNDSGDDQRECHDREQKECESEREICDEPPRRKMKKQSKKVPQPKKISSEDMAILEYQAREMPGIHLNADEDDETRQMKIRLVTSESARIELEAKVNQLSQNKRIQDEVIERLALRVEQLEESTRGAHHQGACRSLTMELYYRQIDLKIIKEKRPLMRRKFKDIVGSAINSGFQTMENRIENDEVGSVQSETSVLEVLPENATDEELNNDLQAAPPSRISNSSPCSPEAHDSVRGNNLSLWDQRPPYALSPYRMTVPSPSGSTASYSRSVFHRNKSASNESRSTNQRHVAPNTSHSSTQSHRSRDPSQYRTPPRQSQPRRISPALERVQSQRRHDDIDSFRYEQRGNNSQRKRYYASRTHDESHTPRYPSSSTHASRQHPRPVEYQRSQAEPLRGAGEYDDRERCSTSTSIYSSGTLASSGVRRCTDRIPLIRSEKSSTITSQSIQHTASSDRTSHFSDAVNSSDIFKSTPSSTFKLTSKSFQRPSKRSVQRSSSNRHGNLRQGKIPASFERAQSSPGSSKNAKLSIESETVTLHRRKDRLISKGTLPSTSKRSAGHSDSDALSPVFCRKRNNQRIVSSPELSPMKQPAGKADPSRENRQSPRENVESPSLLNPIRRRRAGGLLDNESKKSFD</sequence>
<dbReference type="EMBL" id="CM056742">
    <property type="protein sequence ID" value="KAJ8677467.1"/>
    <property type="molecule type" value="Genomic_DNA"/>
</dbReference>
<evidence type="ECO:0000313" key="1">
    <source>
        <dbReference type="EMBL" id="KAJ8677467.1"/>
    </source>
</evidence>
<comment type="caution">
    <text evidence="1">The sequence shown here is derived from an EMBL/GenBank/DDBJ whole genome shotgun (WGS) entry which is preliminary data.</text>
</comment>
<reference evidence="1" key="1">
    <citation type="submission" date="2023-04" db="EMBL/GenBank/DDBJ databases">
        <title>A chromosome-level genome assembly of the parasitoid wasp Eretmocerus hayati.</title>
        <authorList>
            <person name="Zhong Y."/>
            <person name="Liu S."/>
            <person name="Liu Y."/>
        </authorList>
    </citation>
    <scope>NUCLEOTIDE SEQUENCE</scope>
    <source>
        <strain evidence="1">ZJU_SS_LIU_2023</strain>
    </source>
</reference>
<organism evidence="1 2">
    <name type="scientific">Eretmocerus hayati</name>
    <dbReference type="NCBI Taxonomy" id="131215"/>
    <lineage>
        <taxon>Eukaryota</taxon>
        <taxon>Metazoa</taxon>
        <taxon>Ecdysozoa</taxon>
        <taxon>Arthropoda</taxon>
        <taxon>Hexapoda</taxon>
        <taxon>Insecta</taxon>
        <taxon>Pterygota</taxon>
        <taxon>Neoptera</taxon>
        <taxon>Endopterygota</taxon>
        <taxon>Hymenoptera</taxon>
        <taxon>Apocrita</taxon>
        <taxon>Proctotrupomorpha</taxon>
        <taxon>Chalcidoidea</taxon>
        <taxon>Aphelinidae</taxon>
        <taxon>Aphelininae</taxon>
        <taxon>Eretmocerus</taxon>
    </lineage>
</organism>
<protein>
    <submittedName>
        <fullName evidence="1">Uncharacterized protein</fullName>
    </submittedName>
</protein>
<dbReference type="Proteomes" id="UP001239111">
    <property type="component" value="Chromosome 2"/>
</dbReference>
<keyword evidence="2" id="KW-1185">Reference proteome</keyword>
<evidence type="ECO:0000313" key="2">
    <source>
        <dbReference type="Proteomes" id="UP001239111"/>
    </source>
</evidence>